<dbReference type="RefSeq" id="XP_013325110.1">
    <property type="nucleotide sequence ID" value="XM_013469656.1"/>
</dbReference>
<evidence type="ECO:0000313" key="3">
    <source>
        <dbReference type="Proteomes" id="UP000053958"/>
    </source>
</evidence>
<protein>
    <submittedName>
        <fullName evidence="2">Uncharacterized protein</fullName>
    </submittedName>
</protein>
<dbReference type="Proteomes" id="UP000053958">
    <property type="component" value="Unassembled WGS sequence"/>
</dbReference>
<name>A0A0F4YLK7_RASE3</name>
<dbReference type="EMBL" id="LASV01000449">
    <property type="protein sequence ID" value="KKA18498.1"/>
    <property type="molecule type" value="Genomic_DNA"/>
</dbReference>
<dbReference type="STRING" id="1408163.A0A0F4YLK7"/>
<feature type="non-terminal residue" evidence="2">
    <location>
        <position position="1"/>
    </location>
</feature>
<dbReference type="OrthoDB" id="2156052at2759"/>
<sequence length="165" mass="20053">KPMSQEEIRRLRQLLEEADRRLAEEQRRFAEEQRRREEADRRLAEEQQRREEADRRLAEEQRRREETERRTIKELNTLPDLLDGCHKLSLAISIETKATLTTKGDPVNPVNRIYPRRVLHWHEFPNMQQKIWDEFIAEPAFTSQRLFPSPHQLDYVRSRIKRSTQ</sequence>
<dbReference type="AlphaFoldDB" id="A0A0F4YLK7"/>
<dbReference type="GeneID" id="25319820"/>
<feature type="region of interest" description="Disordered" evidence="1">
    <location>
        <begin position="28"/>
        <end position="69"/>
    </location>
</feature>
<organism evidence="2 3">
    <name type="scientific">Rasamsonia emersonii (strain ATCC 16479 / CBS 393.64 / IMI 116815)</name>
    <dbReference type="NCBI Taxonomy" id="1408163"/>
    <lineage>
        <taxon>Eukaryota</taxon>
        <taxon>Fungi</taxon>
        <taxon>Dikarya</taxon>
        <taxon>Ascomycota</taxon>
        <taxon>Pezizomycotina</taxon>
        <taxon>Eurotiomycetes</taxon>
        <taxon>Eurotiomycetidae</taxon>
        <taxon>Eurotiales</taxon>
        <taxon>Trichocomaceae</taxon>
        <taxon>Rasamsonia</taxon>
    </lineage>
</organism>
<gene>
    <name evidence="2" type="ORF">T310_7548</name>
</gene>
<feature type="non-terminal residue" evidence="2">
    <location>
        <position position="165"/>
    </location>
</feature>
<evidence type="ECO:0000313" key="2">
    <source>
        <dbReference type="EMBL" id="KKA18498.1"/>
    </source>
</evidence>
<evidence type="ECO:0000256" key="1">
    <source>
        <dbReference type="SAM" id="MobiDB-lite"/>
    </source>
</evidence>
<comment type="caution">
    <text evidence="2">The sequence shown here is derived from an EMBL/GenBank/DDBJ whole genome shotgun (WGS) entry which is preliminary data.</text>
</comment>
<keyword evidence="3" id="KW-1185">Reference proteome</keyword>
<accession>A0A0F4YLK7</accession>
<reference evidence="2 3" key="1">
    <citation type="submission" date="2015-04" db="EMBL/GenBank/DDBJ databases">
        <authorList>
            <person name="Heijne W.H."/>
            <person name="Fedorova N.D."/>
            <person name="Nierman W.C."/>
            <person name="Vollebregt A.W."/>
            <person name="Zhao Z."/>
            <person name="Wu L."/>
            <person name="Kumar M."/>
            <person name="Stam H."/>
            <person name="van den Berg M.A."/>
            <person name="Pel H.J."/>
        </authorList>
    </citation>
    <scope>NUCLEOTIDE SEQUENCE [LARGE SCALE GENOMIC DNA]</scope>
    <source>
        <strain evidence="2 3">CBS 393.64</strain>
    </source>
</reference>
<proteinExistence type="predicted"/>